<evidence type="ECO:0000313" key="2">
    <source>
        <dbReference type="EMBL" id="TWI56830.1"/>
    </source>
</evidence>
<accession>A0A562QKW1</accession>
<sequence length="310" mass="33388">MSDLRYKVVFDGQLMPGMEKETILLNLATLFKSDLQQVSKLFKGPTTIKKDLSELEAERYVKALRQAGALARKEQDLSSMLTLVSDDTTPTLLQASETMICPKCSYEQPVDQECSACGIIIEKYQARLAAPTSAIPGPALSPYAPPKAELKSSSPQHYGKLKVLSLNGRIGRLRFLAWSLVSATVLALFSLIFVALGSSSALGGAGFTLSITLLALAVTLSIGVQRLHDMGWSGWLWLISAIPFVGGLFTLLLLIVPGNREANRYGPPPPPNSTSVKVLASLWLVVVILGILAAIAVPAYYAYTLRATGH</sequence>
<evidence type="ECO:0000313" key="3">
    <source>
        <dbReference type="Proteomes" id="UP000316905"/>
    </source>
</evidence>
<protein>
    <submittedName>
        <fullName evidence="2">Uncharacterized membrane protein YhaH (DUF805 family)</fullName>
    </submittedName>
</protein>
<comment type="caution">
    <text evidence="2">The sequence shown here is derived from an EMBL/GenBank/DDBJ whole genome shotgun (WGS) entry which is preliminary data.</text>
</comment>
<feature type="transmembrane region" description="Helical" evidence="1">
    <location>
        <begin position="202"/>
        <end position="223"/>
    </location>
</feature>
<organism evidence="2 3">
    <name type="scientific">Pseudomonas duriflava</name>
    <dbReference type="NCBI Taxonomy" id="459528"/>
    <lineage>
        <taxon>Bacteria</taxon>
        <taxon>Pseudomonadati</taxon>
        <taxon>Pseudomonadota</taxon>
        <taxon>Gammaproteobacteria</taxon>
        <taxon>Pseudomonadales</taxon>
        <taxon>Pseudomonadaceae</taxon>
        <taxon>Pseudomonas</taxon>
    </lineage>
</organism>
<dbReference type="PANTHER" id="PTHR34980:SF3">
    <property type="entry name" value="BLR8105 PROTEIN"/>
    <property type="match status" value="1"/>
</dbReference>
<feature type="transmembrane region" description="Helical" evidence="1">
    <location>
        <begin position="175"/>
        <end position="196"/>
    </location>
</feature>
<dbReference type="PANTHER" id="PTHR34980">
    <property type="entry name" value="INNER MEMBRANE PROTEIN-RELATED-RELATED"/>
    <property type="match status" value="1"/>
</dbReference>
<dbReference type="GO" id="GO:0005886">
    <property type="term" value="C:plasma membrane"/>
    <property type="evidence" value="ECO:0007669"/>
    <property type="project" value="TreeGrafter"/>
</dbReference>
<dbReference type="Gene3D" id="3.30.700.10">
    <property type="entry name" value="Glycoprotein, Type 4 Pilin"/>
    <property type="match status" value="1"/>
</dbReference>
<feature type="transmembrane region" description="Helical" evidence="1">
    <location>
        <begin position="278"/>
        <end position="303"/>
    </location>
</feature>
<keyword evidence="1" id="KW-1133">Transmembrane helix</keyword>
<proteinExistence type="predicted"/>
<gene>
    <name evidence="2" type="ORF">IQ22_01284</name>
</gene>
<dbReference type="Proteomes" id="UP000316905">
    <property type="component" value="Unassembled WGS sequence"/>
</dbReference>
<keyword evidence="3" id="KW-1185">Reference proteome</keyword>
<reference evidence="2 3" key="1">
    <citation type="journal article" date="2015" name="Stand. Genomic Sci.">
        <title>Genomic Encyclopedia of Bacterial and Archaeal Type Strains, Phase III: the genomes of soil and plant-associated and newly described type strains.</title>
        <authorList>
            <person name="Whitman W.B."/>
            <person name="Woyke T."/>
            <person name="Klenk H.P."/>
            <person name="Zhou Y."/>
            <person name="Lilburn T.G."/>
            <person name="Beck B.J."/>
            <person name="De Vos P."/>
            <person name="Vandamme P."/>
            <person name="Eisen J.A."/>
            <person name="Garrity G."/>
            <person name="Hugenholtz P."/>
            <person name="Kyrpides N.C."/>
        </authorList>
    </citation>
    <scope>NUCLEOTIDE SEQUENCE [LARGE SCALE GENOMIC DNA]</scope>
    <source>
        <strain evidence="2 3">CGMCC 1.6858</strain>
    </source>
</reference>
<name>A0A562QKW1_9PSED</name>
<dbReference type="OrthoDB" id="9812349at2"/>
<evidence type="ECO:0000256" key="1">
    <source>
        <dbReference type="SAM" id="Phobius"/>
    </source>
</evidence>
<dbReference type="AlphaFoldDB" id="A0A562QKW1"/>
<feature type="transmembrane region" description="Helical" evidence="1">
    <location>
        <begin position="235"/>
        <end position="258"/>
    </location>
</feature>
<dbReference type="EMBL" id="VLKY01000003">
    <property type="protein sequence ID" value="TWI56830.1"/>
    <property type="molecule type" value="Genomic_DNA"/>
</dbReference>
<dbReference type="Pfam" id="PF05656">
    <property type="entry name" value="DUF805"/>
    <property type="match status" value="1"/>
</dbReference>
<dbReference type="InterPro" id="IPR008523">
    <property type="entry name" value="DUF805"/>
</dbReference>
<keyword evidence="1" id="KW-0812">Transmembrane</keyword>
<keyword evidence="1" id="KW-0472">Membrane</keyword>